<sequence length="349" mass="39948">MSSEQQQEANASPPKAPAPFVDAKLVRHTRRCNGRDICSCMLRVESAYFQKNLVGKAAAKKRQVDSAGVAPSWTRKFEKMTNIQQFNYELKLSIAAFLAPVALARLGMTNKALKGDVELMAKQATGEFLAEAPLDKLLKQEKPKAKESWSQFMHNQMTCVHKLFVYYTGYKTGPMREEFPHWAFGIVYVDPNEPHRIMLPNTWTFHGHNPWLRRRGNGKDGEWLLMKKYAANKAPSDFLERVKTWANSLRPGSMLAIAYQNAGSMEPAWWEAQAWYIWRGDGKQYPAIVYDPETEARIQVHPDDLVEHFRAHPLHVIDVSTKPGSLCRRCVSQNRTFKYCHVDKGHPML</sequence>
<accession>A0A8T1WH14</accession>
<dbReference type="EMBL" id="JAGDFM010000010">
    <property type="protein sequence ID" value="KAG7392515.1"/>
    <property type="molecule type" value="Genomic_DNA"/>
</dbReference>
<protein>
    <submittedName>
        <fullName evidence="1">Uncharacterized protein</fullName>
    </submittedName>
</protein>
<evidence type="ECO:0000313" key="2">
    <source>
        <dbReference type="Proteomes" id="UP000694044"/>
    </source>
</evidence>
<proteinExistence type="predicted"/>
<reference evidence="1" key="1">
    <citation type="submission" date="2021-02" db="EMBL/GenBank/DDBJ databases">
        <authorList>
            <person name="Palmer J.M."/>
        </authorList>
    </citation>
    <scope>NUCLEOTIDE SEQUENCE</scope>
    <source>
        <strain evidence="1">SCRP734</strain>
    </source>
</reference>
<keyword evidence="2" id="KW-1185">Reference proteome</keyword>
<dbReference type="OrthoDB" id="153948at2759"/>
<name>A0A8T1WH14_9STRA</name>
<dbReference type="Proteomes" id="UP000694044">
    <property type="component" value="Unassembled WGS sequence"/>
</dbReference>
<evidence type="ECO:0000313" key="1">
    <source>
        <dbReference type="EMBL" id="KAG7392515.1"/>
    </source>
</evidence>
<organism evidence="1 2">
    <name type="scientific">Phytophthora pseudosyringae</name>
    <dbReference type="NCBI Taxonomy" id="221518"/>
    <lineage>
        <taxon>Eukaryota</taxon>
        <taxon>Sar</taxon>
        <taxon>Stramenopiles</taxon>
        <taxon>Oomycota</taxon>
        <taxon>Peronosporomycetes</taxon>
        <taxon>Peronosporales</taxon>
        <taxon>Peronosporaceae</taxon>
        <taxon>Phytophthora</taxon>
    </lineage>
</organism>
<dbReference type="AlphaFoldDB" id="A0A8T1WH14"/>
<comment type="caution">
    <text evidence="1">The sequence shown here is derived from an EMBL/GenBank/DDBJ whole genome shotgun (WGS) entry which is preliminary data.</text>
</comment>
<gene>
    <name evidence="1" type="ORF">PHYPSEUDO_000203</name>
</gene>